<dbReference type="InterPro" id="IPR018306">
    <property type="entry name" value="Phage_T5_Orf172_DNA-bd"/>
</dbReference>
<dbReference type="AlphaFoldDB" id="A0A2S9QS35"/>
<dbReference type="EMBL" id="MWZD01000012">
    <property type="protein sequence ID" value="PRI12401.1"/>
    <property type="molecule type" value="Genomic_DNA"/>
</dbReference>
<dbReference type="SMART" id="SM00974">
    <property type="entry name" value="T5orf172"/>
    <property type="match status" value="1"/>
</dbReference>
<dbReference type="Pfam" id="PF10708">
    <property type="entry name" value="DUF2510"/>
    <property type="match status" value="1"/>
</dbReference>
<organism evidence="3 4">
    <name type="scientific">Leucobacter massiliensis</name>
    <dbReference type="NCBI Taxonomy" id="1686285"/>
    <lineage>
        <taxon>Bacteria</taxon>
        <taxon>Bacillati</taxon>
        <taxon>Actinomycetota</taxon>
        <taxon>Actinomycetes</taxon>
        <taxon>Micrococcales</taxon>
        <taxon>Microbacteriaceae</taxon>
        <taxon>Leucobacter</taxon>
    </lineage>
</organism>
<proteinExistence type="predicted"/>
<evidence type="ECO:0000313" key="3">
    <source>
        <dbReference type="EMBL" id="PRI12401.1"/>
    </source>
</evidence>
<feature type="coiled-coil region" evidence="1">
    <location>
        <begin position="267"/>
        <end position="318"/>
    </location>
</feature>
<keyword evidence="4" id="KW-1185">Reference proteome</keyword>
<evidence type="ECO:0000313" key="4">
    <source>
        <dbReference type="Proteomes" id="UP000238650"/>
    </source>
</evidence>
<dbReference type="OrthoDB" id="9811665at2"/>
<accession>A0A2S9QS35</accession>
<feature type="domain" description="Bacteriophage T5 Orf172 DNA-binding" evidence="2">
    <location>
        <begin position="361"/>
        <end position="444"/>
    </location>
</feature>
<evidence type="ECO:0000259" key="2">
    <source>
        <dbReference type="SMART" id="SM00974"/>
    </source>
</evidence>
<dbReference type="Proteomes" id="UP000238650">
    <property type="component" value="Unassembled WGS sequence"/>
</dbReference>
<keyword evidence="1" id="KW-0175">Coiled coil</keyword>
<dbReference type="Pfam" id="PF13455">
    <property type="entry name" value="MUG113"/>
    <property type="match status" value="1"/>
</dbReference>
<protein>
    <recommendedName>
        <fullName evidence="2">Bacteriophage T5 Orf172 DNA-binding domain-containing protein</fullName>
    </recommendedName>
</protein>
<reference evidence="3 4" key="1">
    <citation type="journal article" date="2017" name="New Microbes New Infect">
        <title>Genome sequence of 'Leucobacter massiliensis' sp. nov. isolated from human pharynx after travel to the 2014 Hajj.</title>
        <authorList>
            <person name="Leangapichart T."/>
            <person name="Gautret P."/>
            <person name="Nguyen T.T."/>
            <person name="Armstrong N."/>
            <person name="Rolain J.M."/>
        </authorList>
    </citation>
    <scope>NUCLEOTIDE SEQUENCE [LARGE SCALE GENOMIC DNA]</scope>
    <source>
        <strain evidence="3 4">122RC15</strain>
    </source>
</reference>
<evidence type="ECO:0000256" key="1">
    <source>
        <dbReference type="SAM" id="Coils"/>
    </source>
</evidence>
<sequence length="477" mass="55018">MPLWQDRVMTETPAGWYPNPDANKPGMVRWWDGSEWTEHEHTDFSSIDPTRISKRDARAMIGQMQQSIHTLESIINRHGLRKFEDFTQWRQERLEGLTKRHAEIDQEVARLKQERDSVQTEVEALREEVVSLTTSRGFQEVGLFDYEHPAESSTQLATELEAVRMKIKSAIRNKYATTSVEGFTFNNSVAQGTRFSNALAKLMLRAYNAEAENAIKTTKAGNLATAQARLSRAAEQIAKNGAMIQLQITDHFHHLRLQEIELAHRHLKAVQREKELEREHRAELREQRKAELELKKEQERLEKEKAHYQATLATLRAKGDEEGVERLLAKIEDVDRAIHDVDYRAANIRAGYVYVISNIGSFGPDVVKIGMTRRLDPMDRVRELGDASVPFRFDVHALFFADDAVSVENMLHKEFSHHRINQVNYRREYFQITPEEVLEVLKQHQVEVLEFTVDPDAEEFRESQSIRAALTAEAIAV</sequence>
<dbReference type="Pfam" id="PF13250">
    <property type="entry name" value="SNIPE"/>
    <property type="match status" value="1"/>
</dbReference>
<dbReference type="InterPro" id="IPR018929">
    <property type="entry name" value="DUF2510"/>
</dbReference>
<dbReference type="InterPro" id="IPR025280">
    <property type="entry name" value="SNIPE"/>
</dbReference>
<comment type="caution">
    <text evidence="3">The sequence shown here is derived from an EMBL/GenBank/DDBJ whole genome shotgun (WGS) entry which is preliminary data.</text>
</comment>
<gene>
    <name evidence="3" type="ORF">B4915_01655</name>
</gene>
<feature type="coiled-coil region" evidence="1">
    <location>
        <begin position="94"/>
        <end position="135"/>
    </location>
</feature>
<name>A0A2S9QS35_9MICO</name>